<keyword evidence="2 8" id="KW-0645">Protease</keyword>
<dbReference type="GO" id="GO:0008237">
    <property type="term" value="F:metallopeptidase activity"/>
    <property type="evidence" value="ECO:0007669"/>
    <property type="project" value="UniProtKB-KW"/>
</dbReference>
<feature type="domain" description="Metalloprotease TldD/E N-terminal" evidence="5">
    <location>
        <begin position="36"/>
        <end position="97"/>
    </location>
</feature>
<keyword evidence="4 8" id="KW-0482">Metalloprotease</keyword>
<keyword evidence="3" id="KW-0378">Hydrolase</keyword>
<protein>
    <submittedName>
        <fullName evidence="8">Metalloprotease TldD</fullName>
    </submittedName>
</protein>
<dbReference type="GO" id="GO:0006508">
    <property type="term" value="P:proteolysis"/>
    <property type="evidence" value="ECO:0007669"/>
    <property type="project" value="UniProtKB-KW"/>
</dbReference>
<dbReference type="InterPro" id="IPR025502">
    <property type="entry name" value="TldD"/>
</dbReference>
<gene>
    <name evidence="8" type="ORF">C9J01_20425</name>
</gene>
<evidence type="ECO:0000256" key="1">
    <source>
        <dbReference type="ARBA" id="ARBA00005836"/>
    </source>
</evidence>
<proteinExistence type="inferred from homology"/>
<dbReference type="InterPro" id="IPR045569">
    <property type="entry name" value="Metalloprtase-TldD/E_C"/>
</dbReference>
<evidence type="ECO:0000259" key="6">
    <source>
        <dbReference type="Pfam" id="PF19289"/>
    </source>
</evidence>
<dbReference type="InterPro" id="IPR002510">
    <property type="entry name" value="Metalloprtase-TldD/E_N"/>
</dbReference>
<evidence type="ECO:0000313" key="8">
    <source>
        <dbReference type="EMBL" id="PSW09615.1"/>
    </source>
</evidence>
<comment type="similarity">
    <text evidence="1">Belongs to the peptidase U62 family.</text>
</comment>
<comment type="caution">
    <text evidence="8">The sequence shown here is derived from an EMBL/GenBank/DDBJ whole genome shotgun (WGS) entry which is preliminary data.</text>
</comment>
<dbReference type="Pfam" id="PF19290">
    <property type="entry name" value="PmbA_TldD_2nd"/>
    <property type="match status" value="1"/>
</dbReference>
<sequence>MTLETVENTMLAQSGLGREELNQVLGLVAARNVDYADIYFQSCWHESLVLEDSIIKDGSFNIDRGVGVRAVSGEKTGFAYSDQINQLALQQSAKAARGITRSGGNGQVKAFAPVTASGIYAPVNPLDSFDKHQKIALLEEIDRYIRTKEPLVKEVSVSINGVYEQVLVAALDGTYAADIRPLVRLSISVLIEKGDKREHGSAGGGGRYGYEYFQTEEGNGKSVALNYADEAIRQALINIEADEAPAGTMPVVLGAGWPGVLLHEAVGHGLEGDFNRKGSSMFSGQMGEQVTSSLCTIVDDGTLKDRRGSLNIDDEGTPGQYNVLVEGGKLKGYMQDKLNARLMGVAPTGNGRRESYAHLPMPRMTNTYMLPGEHTPEEIIASVKQGVYAPNFGGGQVDITSGKFVFSASEAYLIENGKITRPIKGATLIGSGIEAMQQVSMVGNDLDIDRGVGVCGKAGQSVPVGVGQPTLKIESMTVGGTQ</sequence>
<evidence type="ECO:0000259" key="7">
    <source>
        <dbReference type="Pfam" id="PF19290"/>
    </source>
</evidence>
<dbReference type="Pfam" id="PF01523">
    <property type="entry name" value="PmbA_TldD_1st"/>
    <property type="match status" value="1"/>
</dbReference>
<feature type="domain" description="Metalloprotease TldD/E C-terminal" evidence="6">
    <location>
        <begin position="247"/>
        <end position="480"/>
    </location>
</feature>
<accession>A0A2T3N8K2</accession>
<evidence type="ECO:0000256" key="2">
    <source>
        <dbReference type="ARBA" id="ARBA00022670"/>
    </source>
</evidence>
<evidence type="ECO:0000313" key="9">
    <source>
        <dbReference type="Proteomes" id="UP000241346"/>
    </source>
</evidence>
<reference evidence="8 9" key="1">
    <citation type="submission" date="2018-03" db="EMBL/GenBank/DDBJ databases">
        <title>Whole genome sequencing of Histamine producing bacteria.</title>
        <authorList>
            <person name="Butler K."/>
        </authorList>
    </citation>
    <scope>NUCLEOTIDE SEQUENCE [LARGE SCALE GENOMIC DNA]</scope>
    <source>
        <strain evidence="8 9">DSM 19138</strain>
    </source>
</reference>
<evidence type="ECO:0000259" key="5">
    <source>
        <dbReference type="Pfam" id="PF01523"/>
    </source>
</evidence>
<dbReference type="Gene3D" id="3.30.2290.10">
    <property type="entry name" value="PmbA/TldD superfamily"/>
    <property type="match status" value="1"/>
</dbReference>
<dbReference type="PANTHER" id="PTHR30624">
    <property type="entry name" value="UNCHARACTERIZED PROTEIN TLDD AND PMBA"/>
    <property type="match status" value="1"/>
</dbReference>
<name>A0A2T3N8K2_9GAMM</name>
<dbReference type="NCBIfam" id="NF008006">
    <property type="entry name" value="PRK10735.1"/>
    <property type="match status" value="1"/>
</dbReference>
<organism evidence="8 9">
    <name type="scientific">Photobacterium rosenbergii</name>
    <dbReference type="NCBI Taxonomy" id="294936"/>
    <lineage>
        <taxon>Bacteria</taxon>
        <taxon>Pseudomonadati</taxon>
        <taxon>Pseudomonadota</taxon>
        <taxon>Gammaproteobacteria</taxon>
        <taxon>Vibrionales</taxon>
        <taxon>Vibrionaceae</taxon>
        <taxon>Photobacterium</taxon>
    </lineage>
</organism>
<dbReference type="InterPro" id="IPR045570">
    <property type="entry name" value="Metalloprtase-TldD/E_cen_dom"/>
</dbReference>
<dbReference type="PIRSF" id="PIRSF004919">
    <property type="entry name" value="TldD"/>
    <property type="match status" value="1"/>
</dbReference>
<dbReference type="AlphaFoldDB" id="A0A2T3N8K2"/>
<evidence type="ECO:0000256" key="3">
    <source>
        <dbReference type="ARBA" id="ARBA00022801"/>
    </source>
</evidence>
<feature type="domain" description="Metalloprotease TldD/E central" evidence="7">
    <location>
        <begin position="125"/>
        <end position="238"/>
    </location>
</feature>
<dbReference type="OrthoDB" id="9803213at2"/>
<dbReference type="InterPro" id="IPR035068">
    <property type="entry name" value="TldD/PmbA_N"/>
</dbReference>
<dbReference type="PANTHER" id="PTHR30624:SF4">
    <property type="entry name" value="METALLOPROTEASE TLDD"/>
    <property type="match status" value="1"/>
</dbReference>
<dbReference type="EMBL" id="PYMB01000014">
    <property type="protein sequence ID" value="PSW09615.1"/>
    <property type="molecule type" value="Genomic_DNA"/>
</dbReference>
<dbReference type="InterPro" id="IPR051463">
    <property type="entry name" value="Peptidase_U62_metallo"/>
</dbReference>
<dbReference type="InterPro" id="IPR036059">
    <property type="entry name" value="TldD/PmbA_sf"/>
</dbReference>
<dbReference type="Proteomes" id="UP000241346">
    <property type="component" value="Unassembled WGS sequence"/>
</dbReference>
<dbReference type="RefSeq" id="WP_107299994.1">
    <property type="nucleotide sequence ID" value="NZ_JAHVIB010000028.1"/>
</dbReference>
<dbReference type="Pfam" id="PF19289">
    <property type="entry name" value="PmbA_TldD_3rd"/>
    <property type="match status" value="1"/>
</dbReference>
<evidence type="ECO:0000256" key="4">
    <source>
        <dbReference type="ARBA" id="ARBA00023049"/>
    </source>
</evidence>
<dbReference type="GO" id="GO:0005829">
    <property type="term" value="C:cytosol"/>
    <property type="evidence" value="ECO:0007669"/>
    <property type="project" value="TreeGrafter"/>
</dbReference>
<dbReference type="SUPFAM" id="SSF111283">
    <property type="entry name" value="Putative modulator of DNA gyrase, PmbA/TldD"/>
    <property type="match status" value="1"/>
</dbReference>